<dbReference type="PANTHER" id="PTHR10794:SF44">
    <property type="entry name" value="MEDIUM-CHAIN FATTY ACID ETHYL ESTER SYNTHASE_ESTERASE 1-RELATED"/>
    <property type="match status" value="1"/>
</dbReference>
<feature type="active site" description="Charge relay system" evidence="2">
    <location>
        <position position="222"/>
    </location>
</feature>
<name>A0A9P8T0G1_9ASCO</name>
<comment type="caution">
    <text evidence="4">The sequence shown here is derived from an EMBL/GenBank/DDBJ whole genome shotgun (WGS) entry which is preliminary data.</text>
</comment>
<dbReference type="RefSeq" id="XP_046058535.1">
    <property type="nucleotide sequence ID" value="XM_046208145.1"/>
</dbReference>
<protein>
    <recommendedName>
        <fullName evidence="3">AB hydrolase-1 domain-containing protein</fullName>
    </recommendedName>
</protein>
<reference evidence="4" key="1">
    <citation type="journal article" date="2021" name="Open Biol.">
        <title>Shared evolutionary footprints suggest mitochondrial oxidative damage underlies multiple complex I losses in fungi.</title>
        <authorList>
            <person name="Schikora-Tamarit M.A."/>
            <person name="Marcet-Houben M."/>
            <person name="Nosek J."/>
            <person name="Gabaldon T."/>
        </authorList>
    </citation>
    <scope>NUCLEOTIDE SEQUENCE</scope>
    <source>
        <strain evidence="4">CBS6075</strain>
    </source>
</reference>
<dbReference type="OrthoDB" id="5954035at2759"/>
<evidence type="ECO:0000256" key="2">
    <source>
        <dbReference type="PIRSR" id="PIRSR005211-1"/>
    </source>
</evidence>
<dbReference type="PANTHER" id="PTHR10794">
    <property type="entry name" value="ABHYDROLASE DOMAIN-CONTAINING PROTEIN"/>
    <property type="match status" value="1"/>
</dbReference>
<feature type="active site" description="Charge relay system" evidence="2">
    <location>
        <position position="355"/>
    </location>
</feature>
<dbReference type="Pfam" id="PF00561">
    <property type="entry name" value="Abhydrolase_1"/>
    <property type="match status" value="1"/>
</dbReference>
<accession>A0A9P8T0G1</accession>
<organism evidence="4 5">
    <name type="scientific">Ogataea philodendri</name>
    <dbReference type="NCBI Taxonomy" id="1378263"/>
    <lineage>
        <taxon>Eukaryota</taxon>
        <taxon>Fungi</taxon>
        <taxon>Dikarya</taxon>
        <taxon>Ascomycota</taxon>
        <taxon>Saccharomycotina</taxon>
        <taxon>Pichiomycetes</taxon>
        <taxon>Pichiales</taxon>
        <taxon>Pichiaceae</taxon>
        <taxon>Ogataea</taxon>
    </lineage>
</organism>
<dbReference type="EMBL" id="JAEUBE010000487">
    <property type="protein sequence ID" value="KAH3661411.1"/>
    <property type="molecule type" value="Genomic_DNA"/>
</dbReference>
<dbReference type="PIRSF" id="PIRSF005211">
    <property type="entry name" value="Ab_hydro_YheT"/>
    <property type="match status" value="1"/>
</dbReference>
<feature type="active site" description="Charge relay system" evidence="2">
    <location>
        <position position="383"/>
    </location>
</feature>
<dbReference type="AlphaFoldDB" id="A0A9P8T0G1"/>
<sequence>MNTSTIRVTRPETSVRLRLNDSAPGSEIPFASLASSVPGLEHGHRFKLHPLLFHHFLQTMYLGKADYSKTYTVYYGREIIESQSRPGQFTLDYAVPPEDPVEFARNLAATQPENYPKLHPRTRYYTRDEIADVHKSWAANDLPIVLLMHGLGGGSHEVVVRSVVSRLHGVANVAVLNCRGCSRSKITTPTMFSALHTDDLAETVDMLHKLFPSKQIHLVGQSFGGLLIYNYLAQQGDRSVVTSAFTIGSSWNLIKDEDVLKGNLFGEYVYGPFIKQILARIYKSNAQGLIENPKFDLDEFNQLCKTCKHVSEIDDRFTAPITGFPSASTYYMAGSPILRIFKIRTPVVMLNDLSDPFISQSYPYAEVKRHPYLYMATSDKGSHLAYVDPSGDMWYSKVVRDYIASWKDVSTQRPLDDGFHVEQTDFTDVIKLY</sequence>
<reference evidence="4" key="2">
    <citation type="submission" date="2021-01" db="EMBL/GenBank/DDBJ databases">
        <authorList>
            <person name="Schikora-Tamarit M.A."/>
        </authorList>
    </citation>
    <scope>NUCLEOTIDE SEQUENCE</scope>
    <source>
        <strain evidence="4">CBS6075</strain>
    </source>
</reference>
<dbReference type="SUPFAM" id="SSF53474">
    <property type="entry name" value="alpha/beta-Hydrolases"/>
    <property type="match status" value="1"/>
</dbReference>
<evidence type="ECO:0000313" key="5">
    <source>
        <dbReference type="Proteomes" id="UP000769157"/>
    </source>
</evidence>
<gene>
    <name evidence="4" type="ORF">OGAPHI_006818</name>
</gene>
<evidence type="ECO:0000256" key="1">
    <source>
        <dbReference type="ARBA" id="ARBA00010884"/>
    </source>
</evidence>
<evidence type="ECO:0000259" key="3">
    <source>
        <dbReference type="Pfam" id="PF00561"/>
    </source>
</evidence>
<dbReference type="InterPro" id="IPR050960">
    <property type="entry name" value="AB_hydrolase_4_sf"/>
</dbReference>
<dbReference type="GO" id="GO:0051792">
    <property type="term" value="P:medium-chain fatty acid biosynthetic process"/>
    <property type="evidence" value="ECO:0007669"/>
    <property type="project" value="TreeGrafter"/>
</dbReference>
<dbReference type="GO" id="GO:0047372">
    <property type="term" value="F:monoacylglycerol lipase activity"/>
    <property type="evidence" value="ECO:0007669"/>
    <property type="project" value="TreeGrafter"/>
</dbReference>
<dbReference type="InterPro" id="IPR029058">
    <property type="entry name" value="AB_hydrolase_fold"/>
</dbReference>
<dbReference type="GO" id="GO:0008126">
    <property type="term" value="F:acetylesterase activity"/>
    <property type="evidence" value="ECO:0007669"/>
    <property type="project" value="TreeGrafter"/>
</dbReference>
<evidence type="ECO:0000313" key="4">
    <source>
        <dbReference type="EMBL" id="KAH3661411.1"/>
    </source>
</evidence>
<dbReference type="InterPro" id="IPR012020">
    <property type="entry name" value="ABHD4"/>
</dbReference>
<proteinExistence type="inferred from homology"/>
<feature type="domain" description="AB hydrolase-1" evidence="3">
    <location>
        <begin position="143"/>
        <end position="255"/>
    </location>
</feature>
<dbReference type="GeneID" id="70238782"/>
<dbReference type="GO" id="GO:0051793">
    <property type="term" value="P:medium-chain fatty acid catabolic process"/>
    <property type="evidence" value="ECO:0007669"/>
    <property type="project" value="TreeGrafter"/>
</dbReference>
<dbReference type="Gene3D" id="3.40.50.1820">
    <property type="entry name" value="alpha/beta hydrolase"/>
    <property type="match status" value="1"/>
</dbReference>
<comment type="similarity">
    <text evidence="1">Belongs to the AB hydrolase superfamily. AB hydrolase 4 family.</text>
</comment>
<dbReference type="InterPro" id="IPR000073">
    <property type="entry name" value="AB_hydrolase_1"/>
</dbReference>
<keyword evidence="5" id="KW-1185">Reference proteome</keyword>
<dbReference type="Proteomes" id="UP000769157">
    <property type="component" value="Unassembled WGS sequence"/>
</dbReference>